<sequence length="57" mass="6246">MPEQAAAPFHGAIVPQVDKAFRDKVGFTETAFWIDFDFLNCKGSSKVMLEAGMVAKP</sequence>
<keyword evidence="2" id="KW-1185">Reference proteome</keyword>
<reference evidence="1 2" key="1">
    <citation type="journal article" date="2020" name="Genome Biol. Evol.">
        <title>Rhizobium dioscoreae sp. nov., a plant growth-promoting bacterium isolated from yam (Dioscorea species).</title>
        <authorList>
            <person name="Ouyabe M."/>
            <person name="Tanaka N."/>
            <person name="Shiwa Y."/>
            <person name="Fujita N."/>
            <person name="Kikuno H."/>
            <person name="Babil P."/>
            <person name="Shiwachi H."/>
        </authorList>
    </citation>
    <scope>NUCLEOTIDE SEQUENCE [LARGE SCALE GENOMIC DNA]</scope>
    <source>
        <strain evidence="1 2">S-93</strain>
    </source>
</reference>
<organism evidence="1 2">
    <name type="scientific">Rhizobium dioscoreae</name>
    <dbReference type="NCBI Taxonomy" id="2653122"/>
    <lineage>
        <taxon>Bacteria</taxon>
        <taxon>Pseudomonadati</taxon>
        <taxon>Pseudomonadota</taxon>
        <taxon>Alphaproteobacteria</taxon>
        <taxon>Hyphomicrobiales</taxon>
        <taxon>Rhizobiaceae</taxon>
        <taxon>Rhizobium/Agrobacterium group</taxon>
        <taxon>Rhizobium</taxon>
    </lineage>
</organism>
<evidence type="ECO:0000313" key="2">
    <source>
        <dbReference type="Proteomes" id="UP000390335"/>
    </source>
</evidence>
<proteinExistence type="predicted"/>
<accession>A0ABQ0Z2T4</accession>
<dbReference type="Proteomes" id="UP000390335">
    <property type="component" value="Unassembled WGS sequence"/>
</dbReference>
<evidence type="ECO:0000313" key="1">
    <source>
        <dbReference type="EMBL" id="GES49603.1"/>
    </source>
</evidence>
<name>A0ABQ0Z2T4_9HYPH</name>
<gene>
    <name evidence="1" type="ORF">RsS93_22170</name>
</gene>
<protein>
    <submittedName>
        <fullName evidence="1">Uncharacterized protein</fullName>
    </submittedName>
</protein>
<comment type="caution">
    <text evidence="1">The sequence shown here is derived from an EMBL/GenBank/DDBJ whole genome shotgun (WGS) entry which is preliminary data.</text>
</comment>
<dbReference type="EMBL" id="BLAJ01000002">
    <property type="protein sequence ID" value="GES49603.1"/>
    <property type="molecule type" value="Genomic_DNA"/>
</dbReference>